<dbReference type="AlphaFoldDB" id="A0A8S1K7F8"/>
<feature type="region of interest" description="Disordered" evidence="1">
    <location>
        <begin position="1"/>
        <end position="25"/>
    </location>
</feature>
<sequence>MQASQDKLPRLDLTNRRSQSMANSNPAFKKLKETLLIENQTSTRHLKRKEGDILDSILEDASLILGNKQLEKNIYQLKELGLLKQYDPTIAVQQGYKKSNYVMNDYHNKSTTNGYSRNYGGLFYNR</sequence>
<reference evidence="2" key="1">
    <citation type="submission" date="2021-01" db="EMBL/GenBank/DDBJ databases">
        <authorList>
            <consortium name="Genoscope - CEA"/>
            <person name="William W."/>
        </authorList>
    </citation>
    <scope>NUCLEOTIDE SEQUENCE</scope>
</reference>
<dbReference type="EMBL" id="CAJJDM010000007">
    <property type="protein sequence ID" value="CAD8046418.1"/>
    <property type="molecule type" value="Genomic_DNA"/>
</dbReference>
<evidence type="ECO:0000313" key="3">
    <source>
        <dbReference type="Proteomes" id="UP000688137"/>
    </source>
</evidence>
<evidence type="ECO:0000256" key="1">
    <source>
        <dbReference type="SAM" id="MobiDB-lite"/>
    </source>
</evidence>
<feature type="compositionally biased region" description="Polar residues" evidence="1">
    <location>
        <begin position="16"/>
        <end position="25"/>
    </location>
</feature>
<evidence type="ECO:0000313" key="2">
    <source>
        <dbReference type="EMBL" id="CAD8046418.1"/>
    </source>
</evidence>
<protein>
    <submittedName>
        <fullName evidence="2">Uncharacterized protein</fullName>
    </submittedName>
</protein>
<gene>
    <name evidence="2" type="ORF">PPRIM_AZ9-3.1.T0100342</name>
</gene>
<proteinExistence type="predicted"/>
<comment type="caution">
    <text evidence="2">The sequence shown here is derived from an EMBL/GenBank/DDBJ whole genome shotgun (WGS) entry which is preliminary data.</text>
</comment>
<dbReference type="Proteomes" id="UP000688137">
    <property type="component" value="Unassembled WGS sequence"/>
</dbReference>
<accession>A0A8S1K7F8</accession>
<keyword evidence="3" id="KW-1185">Reference proteome</keyword>
<organism evidence="2 3">
    <name type="scientific">Paramecium primaurelia</name>
    <dbReference type="NCBI Taxonomy" id="5886"/>
    <lineage>
        <taxon>Eukaryota</taxon>
        <taxon>Sar</taxon>
        <taxon>Alveolata</taxon>
        <taxon>Ciliophora</taxon>
        <taxon>Intramacronucleata</taxon>
        <taxon>Oligohymenophorea</taxon>
        <taxon>Peniculida</taxon>
        <taxon>Parameciidae</taxon>
        <taxon>Paramecium</taxon>
    </lineage>
</organism>
<name>A0A8S1K7F8_PARPR</name>